<evidence type="ECO:0000313" key="2">
    <source>
        <dbReference type="EMBL" id="AQT69769.1"/>
    </source>
</evidence>
<sequence>MKKYRCSGGVMSVWEAFDMDNKTKGSVLIIVVFTVALMSTLVIGILQANTEELQLMQNHVNNVQAYYFAEAGLNHAFSELRADDEWREGFSDEAFGEGSYSVTVTGSGSELVVESTGETKQGFTTKLRANIAIGSVSPHIIRKDSVERVY</sequence>
<keyword evidence="1" id="KW-0472">Membrane</keyword>
<dbReference type="KEGG" id="alus:STSP2_02966"/>
<protein>
    <submittedName>
        <fullName evidence="2">Type II secretory pathway, component PulK</fullName>
    </submittedName>
</protein>
<keyword evidence="1" id="KW-1133">Transmembrane helix</keyword>
<dbReference type="STRING" id="1936003.STSP2_02966"/>
<dbReference type="RefSeq" id="WP_146663426.1">
    <property type="nucleotide sequence ID" value="NZ_CP019791.1"/>
</dbReference>
<dbReference type="Proteomes" id="UP000189674">
    <property type="component" value="Chromosome"/>
</dbReference>
<accession>A0A1U9NPD6</accession>
<dbReference type="EMBL" id="CP019791">
    <property type="protein sequence ID" value="AQT69769.1"/>
    <property type="molecule type" value="Genomic_DNA"/>
</dbReference>
<dbReference type="AlphaFoldDB" id="A0A1U9NPD6"/>
<evidence type="ECO:0000313" key="3">
    <source>
        <dbReference type="Proteomes" id="UP000189674"/>
    </source>
</evidence>
<dbReference type="OrthoDB" id="270879at2"/>
<organism evidence="2 3">
    <name type="scientific">Anaerohalosphaera lusitana</name>
    <dbReference type="NCBI Taxonomy" id="1936003"/>
    <lineage>
        <taxon>Bacteria</taxon>
        <taxon>Pseudomonadati</taxon>
        <taxon>Planctomycetota</taxon>
        <taxon>Phycisphaerae</taxon>
        <taxon>Sedimentisphaerales</taxon>
        <taxon>Anaerohalosphaeraceae</taxon>
        <taxon>Anaerohalosphaera</taxon>
    </lineage>
</organism>
<reference evidence="3" key="1">
    <citation type="submission" date="2017-02" db="EMBL/GenBank/DDBJ databases">
        <title>Comparative genomics and description of representatives of a novel lineage of planctomycetes thriving in anoxic sediments.</title>
        <authorList>
            <person name="Spring S."/>
            <person name="Bunk B."/>
            <person name="Sproer C."/>
        </authorList>
    </citation>
    <scope>NUCLEOTIDE SEQUENCE [LARGE SCALE GENOMIC DNA]</scope>
    <source>
        <strain evidence="3">ST-NAGAB-D1</strain>
    </source>
</reference>
<evidence type="ECO:0000256" key="1">
    <source>
        <dbReference type="SAM" id="Phobius"/>
    </source>
</evidence>
<keyword evidence="3" id="KW-1185">Reference proteome</keyword>
<feature type="transmembrane region" description="Helical" evidence="1">
    <location>
        <begin position="27"/>
        <end position="46"/>
    </location>
</feature>
<keyword evidence="1" id="KW-0812">Transmembrane</keyword>
<gene>
    <name evidence="2" type="ORF">STSP2_02966</name>
</gene>
<proteinExistence type="predicted"/>
<name>A0A1U9NPD6_9BACT</name>